<sequence>MIPSAPRGRTRADGIASEIERAILARELAVGELIGSEETLAERFGASRPVVREAFRILELSGLATTRRGPGGGLIVVAPNPDPVVAAAERFLVYVGVKPLQVAEARMAIELACLDTLLEGINEDKIARLREYIEREGEPAHHELAEERDRFETFHTLLAELSENKAFALFVPVLARLSTGATDPETHHLHDLGAEIHGAHRAIAEAIVLGDVAVARHRMRKHLEALASAYTDEAHLRDDDSRA</sequence>
<dbReference type="Pfam" id="PF07729">
    <property type="entry name" value="FCD"/>
    <property type="match status" value="1"/>
</dbReference>
<dbReference type="EMBL" id="CAEZYF010000056">
    <property type="protein sequence ID" value="CAB4752175.1"/>
    <property type="molecule type" value="Genomic_DNA"/>
</dbReference>
<keyword evidence="2" id="KW-0238">DNA-binding</keyword>
<name>A0A6J6TYM2_9ZZZZ</name>
<keyword evidence="1" id="KW-0805">Transcription regulation</keyword>
<dbReference type="EMBL" id="CAESGF010000037">
    <property type="protein sequence ID" value="CAB4365588.1"/>
    <property type="molecule type" value="Genomic_DNA"/>
</dbReference>
<dbReference type="SMART" id="SM00345">
    <property type="entry name" value="HTH_GNTR"/>
    <property type="match status" value="1"/>
</dbReference>
<feature type="domain" description="HTH gntR-type" evidence="4">
    <location>
        <begin position="9"/>
        <end position="79"/>
    </location>
</feature>
<dbReference type="InterPro" id="IPR000524">
    <property type="entry name" value="Tscrpt_reg_HTH_GntR"/>
</dbReference>
<dbReference type="InterPro" id="IPR036388">
    <property type="entry name" value="WH-like_DNA-bd_sf"/>
</dbReference>
<dbReference type="PANTHER" id="PTHR43537">
    <property type="entry name" value="TRANSCRIPTIONAL REGULATOR, GNTR FAMILY"/>
    <property type="match status" value="1"/>
</dbReference>
<dbReference type="InterPro" id="IPR008920">
    <property type="entry name" value="TF_FadR/GntR_C"/>
</dbReference>
<dbReference type="Pfam" id="PF00392">
    <property type="entry name" value="GntR"/>
    <property type="match status" value="1"/>
</dbReference>
<dbReference type="SUPFAM" id="SSF48008">
    <property type="entry name" value="GntR ligand-binding domain-like"/>
    <property type="match status" value="1"/>
</dbReference>
<accession>A0A6J6TYM2</accession>
<evidence type="ECO:0000256" key="1">
    <source>
        <dbReference type="ARBA" id="ARBA00023015"/>
    </source>
</evidence>
<dbReference type="EMBL" id="CAFBOL010000001">
    <property type="protein sequence ID" value="CAB4970084.1"/>
    <property type="molecule type" value="Genomic_DNA"/>
</dbReference>
<reference evidence="6" key="1">
    <citation type="submission" date="2020-05" db="EMBL/GenBank/DDBJ databases">
        <authorList>
            <person name="Chiriac C."/>
            <person name="Salcher M."/>
            <person name="Ghai R."/>
            <person name="Kavagutti S V."/>
        </authorList>
    </citation>
    <scope>NUCLEOTIDE SEQUENCE</scope>
</reference>
<dbReference type="PROSITE" id="PS50949">
    <property type="entry name" value="HTH_GNTR"/>
    <property type="match status" value="1"/>
</dbReference>
<dbReference type="SUPFAM" id="SSF46785">
    <property type="entry name" value="Winged helix' DNA-binding domain"/>
    <property type="match status" value="1"/>
</dbReference>
<dbReference type="GO" id="GO:0003677">
    <property type="term" value="F:DNA binding"/>
    <property type="evidence" value="ECO:0007669"/>
    <property type="project" value="UniProtKB-KW"/>
</dbReference>
<dbReference type="Gene3D" id="1.10.10.10">
    <property type="entry name" value="Winged helix-like DNA-binding domain superfamily/Winged helix DNA-binding domain"/>
    <property type="match status" value="1"/>
</dbReference>
<dbReference type="PRINTS" id="PR00035">
    <property type="entry name" value="HTHGNTR"/>
</dbReference>
<evidence type="ECO:0000313" key="9">
    <source>
        <dbReference type="EMBL" id="CAB4970084.1"/>
    </source>
</evidence>
<evidence type="ECO:0000313" key="7">
    <source>
        <dbReference type="EMBL" id="CAB4848924.1"/>
    </source>
</evidence>
<dbReference type="AlphaFoldDB" id="A0A6J6TYM2"/>
<protein>
    <submittedName>
        <fullName evidence="6">Unannotated protein</fullName>
    </submittedName>
</protein>
<dbReference type="InterPro" id="IPR036390">
    <property type="entry name" value="WH_DNA-bd_sf"/>
</dbReference>
<dbReference type="PANTHER" id="PTHR43537:SF53">
    <property type="entry name" value="HTH-TYPE TRANSCRIPTIONAL REPRESSOR NANR"/>
    <property type="match status" value="1"/>
</dbReference>
<dbReference type="InterPro" id="IPR011711">
    <property type="entry name" value="GntR_C"/>
</dbReference>
<dbReference type="Gene3D" id="1.20.120.530">
    <property type="entry name" value="GntR ligand-binding domain-like"/>
    <property type="match status" value="1"/>
</dbReference>
<evidence type="ECO:0000259" key="4">
    <source>
        <dbReference type="PROSITE" id="PS50949"/>
    </source>
</evidence>
<dbReference type="GO" id="GO:0003700">
    <property type="term" value="F:DNA-binding transcription factor activity"/>
    <property type="evidence" value="ECO:0007669"/>
    <property type="project" value="InterPro"/>
</dbReference>
<evidence type="ECO:0000256" key="3">
    <source>
        <dbReference type="ARBA" id="ARBA00023163"/>
    </source>
</evidence>
<dbReference type="SMART" id="SM00895">
    <property type="entry name" value="FCD"/>
    <property type="match status" value="1"/>
</dbReference>
<organism evidence="6">
    <name type="scientific">freshwater metagenome</name>
    <dbReference type="NCBI Taxonomy" id="449393"/>
    <lineage>
        <taxon>unclassified sequences</taxon>
        <taxon>metagenomes</taxon>
        <taxon>ecological metagenomes</taxon>
    </lineage>
</organism>
<keyword evidence="3" id="KW-0804">Transcription</keyword>
<evidence type="ECO:0000313" key="6">
    <source>
        <dbReference type="EMBL" id="CAB4752175.1"/>
    </source>
</evidence>
<evidence type="ECO:0000313" key="5">
    <source>
        <dbReference type="EMBL" id="CAB4365588.1"/>
    </source>
</evidence>
<dbReference type="EMBL" id="CAFBMT010000011">
    <property type="protein sequence ID" value="CAB4938643.1"/>
    <property type="molecule type" value="Genomic_DNA"/>
</dbReference>
<dbReference type="EMBL" id="CAFBIY010000032">
    <property type="protein sequence ID" value="CAB4848924.1"/>
    <property type="molecule type" value="Genomic_DNA"/>
</dbReference>
<dbReference type="CDD" id="cd07377">
    <property type="entry name" value="WHTH_GntR"/>
    <property type="match status" value="1"/>
</dbReference>
<gene>
    <name evidence="6" type="ORF">UFOPK2656_03600</name>
    <name evidence="7" type="ORF">UFOPK3267_00814</name>
    <name evidence="8" type="ORF">UFOPK3651_01987</name>
    <name evidence="9" type="ORF">UFOPK3931_00025</name>
    <name evidence="5" type="ORF">UFOPK4189_03330</name>
</gene>
<evidence type="ECO:0000313" key="8">
    <source>
        <dbReference type="EMBL" id="CAB4938643.1"/>
    </source>
</evidence>
<proteinExistence type="predicted"/>
<evidence type="ECO:0000256" key="2">
    <source>
        <dbReference type="ARBA" id="ARBA00023125"/>
    </source>
</evidence>